<gene>
    <name evidence="1" type="ORF">CR513_57173</name>
</gene>
<dbReference type="AlphaFoldDB" id="A0A371EE29"/>
<sequence>MAQVGGVDLVTVDERIKSGIERRRFAQTSDSEGLAKNPTVEKKKGKANAVMVELVFPQGKGAAPSYVAQYANPPLALYSPPRTDTTIINPWPAQQGTRRQPRTLTPIPMSYRTIAPVARAKARWIKGWLRPMSYHEPLKRGLCSQTWLIID</sequence>
<keyword evidence="2" id="KW-1185">Reference proteome</keyword>
<accession>A0A371EE29</accession>
<name>A0A371EE29_MUCPR</name>
<comment type="caution">
    <text evidence="1">The sequence shown here is derived from an EMBL/GenBank/DDBJ whole genome shotgun (WGS) entry which is preliminary data.</text>
</comment>
<dbReference type="Proteomes" id="UP000257109">
    <property type="component" value="Unassembled WGS sequence"/>
</dbReference>
<organism evidence="1 2">
    <name type="scientific">Mucuna pruriens</name>
    <name type="common">Velvet bean</name>
    <name type="synonym">Dolichos pruriens</name>
    <dbReference type="NCBI Taxonomy" id="157652"/>
    <lineage>
        <taxon>Eukaryota</taxon>
        <taxon>Viridiplantae</taxon>
        <taxon>Streptophyta</taxon>
        <taxon>Embryophyta</taxon>
        <taxon>Tracheophyta</taxon>
        <taxon>Spermatophyta</taxon>
        <taxon>Magnoliopsida</taxon>
        <taxon>eudicotyledons</taxon>
        <taxon>Gunneridae</taxon>
        <taxon>Pentapetalae</taxon>
        <taxon>rosids</taxon>
        <taxon>fabids</taxon>
        <taxon>Fabales</taxon>
        <taxon>Fabaceae</taxon>
        <taxon>Papilionoideae</taxon>
        <taxon>50 kb inversion clade</taxon>
        <taxon>NPAAA clade</taxon>
        <taxon>indigoferoid/millettioid clade</taxon>
        <taxon>Phaseoleae</taxon>
        <taxon>Mucuna</taxon>
    </lineage>
</organism>
<proteinExistence type="predicted"/>
<evidence type="ECO:0000313" key="2">
    <source>
        <dbReference type="Proteomes" id="UP000257109"/>
    </source>
</evidence>
<protein>
    <submittedName>
        <fullName evidence="1">Uncharacterized protein</fullName>
    </submittedName>
</protein>
<evidence type="ECO:0000313" key="1">
    <source>
        <dbReference type="EMBL" id="RDX64287.1"/>
    </source>
</evidence>
<feature type="non-terminal residue" evidence="1">
    <location>
        <position position="1"/>
    </location>
</feature>
<reference evidence="1" key="1">
    <citation type="submission" date="2018-05" db="EMBL/GenBank/DDBJ databases">
        <title>Draft genome of Mucuna pruriens seed.</title>
        <authorList>
            <person name="Nnadi N.E."/>
            <person name="Vos R."/>
            <person name="Hasami M.H."/>
            <person name="Devisetty U.K."/>
            <person name="Aguiy J.C."/>
        </authorList>
    </citation>
    <scope>NUCLEOTIDE SEQUENCE [LARGE SCALE GENOMIC DNA]</scope>
    <source>
        <strain evidence="1">JCA_2017</strain>
    </source>
</reference>
<dbReference type="EMBL" id="QJKJ01014452">
    <property type="protein sequence ID" value="RDX64287.1"/>
    <property type="molecule type" value="Genomic_DNA"/>
</dbReference>